<dbReference type="InterPro" id="IPR025121">
    <property type="entry name" value="GTPase_HflX_N"/>
</dbReference>
<dbReference type="AlphaFoldDB" id="A0A8M1M794"/>
<feature type="domain" description="GTP-binding protein middle" evidence="3">
    <location>
        <begin position="73"/>
        <end position="116"/>
    </location>
</feature>
<keyword evidence="4" id="KW-1185">Reference proteome</keyword>
<dbReference type="PANTHER" id="PTHR10229">
    <property type="entry name" value="GTP-BINDING PROTEIN HFLX"/>
    <property type="match status" value="1"/>
</dbReference>
<dbReference type="PANTHER" id="PTHR10229:SF0">
    <property type="entry name" value="GTP-BINDING PROTEIN 6-RELATED"/>
    <property type="match status" value="1"/>
</dbReference>
<dbReference type="InterPro" id="IPR032305">
    <property type="entry name" value="GTP-bd_M"/>
</dbReference>
<dbReference type="Proteomes" id="UP000248481">
    <property type="component" value="Unplaced"/>
</dbReference>
<organism evidence="4 5">
    <name type="scientific">Neomonachus schauinslandi</name>
    <name type="common">Hawaiian monk seal</name>
    <name type="synonym">Monachus schauinslandi</name>
    <dbReference type="NCBI Taxonomy" id="29088"/>
    <lineage>
        <taxon>Eukaryota</taxon>
        <taxon>Metazoa</taxon>
        <taxon>Chordata</taxon>
        <taxon>Craniata</taxon>
        <taxon>Vertebrata</taxon>
        <taxon>Euteleostomi</taxon>
        <taxon>Mammalia</taxon>
        <taxon>Eutheria</taxon>
        <taxon>Laurasiatheria</taxon>
        <taxon>Carnivora</taxon>
        <taxon>Caniformia</taxon>
        <taxon>Pinnipedia</taxon>
        <taxon>Phocidae</taxon>
        <taxon>Monachinae</taxon>
        <taxon>Monachini</taxon>
        <taxon>Neomonachus</taxon>
    </lineage>
</organism>
<keyword evidence="1" id="KW-0175">Coiled coil</keyword>
<dbReference type="InterPro" id="IPR016496">
    <property type="entry name" value="GTPase_HflX"/>
</dbReference>
<dbReference type="GeneID" id="110580542"/>
<evidence type="ECO:0000259" key="3">
    <source>
        <dbReference type="Pfam" id="PF16360"/>
    </source>
</evidence>
<evidence type="ECO:0000313" key="4">
    <source>
        <dbReference type="Proteomes" id="UP000248481"/>
    </source>
</evidence>
<reference evidence="5" key="1">
    <citation type="submission" date="2025-08" db="UniProtKB">
        <authorList>
            <consortium name="RefSeq"/>
        </authorList>
    </citation>
    <scope>IDENTIFICATION</scope>
    <source>
        <tissue evidence="5">Blood</tissue>
    </source>
</reference>
<dbReference type="Pfam" id="PF16360">
    <property type="entry name" value="GTP-bdg_M"/>
    <property type="match status" value="1"/>
</dbReference>
<dbReference type="Pfam" id="PF13167">
    <property type="entry name" value="GTP-bdg_N"/>
    <property type="match status" value="1"/>
</dbReference>
<proteinExistence type="predicted"/>
<evidence type="ECO:0000259" key="2">
    <source>
        <dbReference type="Pfam" id="PF13167"/>
    </source>
</evidence>
<dbReference type="Gene3D" id="3.40.50.11060">
    <property type="entry name" value="GTPase HflX, N-terminal domain"/>
    <property type="match status" value="1"/>
</dbReference>
<dbReference type="FunFam" id="3.40.50.11060:FF:000002">
    <property type="entry name" value="GTP binding protein 6 (putative)"/>
    <property type="match status" value="1"/>
</dbReference>
<evidence type="ECO:0000313" key="5">
    <source>
        <dbReference type="RefSeq" id="XP_044768343.1"/>
    </source>
</evidence>
<dbReference type="GO" id="GO:0043022">
    <property type="term" value="F:ribosome binding"/>
    <property type="evidence" value="ECO:0007669"/>
    <property type="project" value="TreeGrafter"/>
</dbReference>
<accession>A0A8M1M794</accession>
<gene>
    <name evidence="5" type="primary">LOC110580542</name>
</gene>
<evidence type="ECO:0000256" key="1">
    <source>
        <dbReference type="SAM" id="Coils"/>
    </source>
</evidence>
<dbReference type="RefSeq" id="XP_044768343.1">
    <property type="nucleotide sequence ID" value="XM_044912408.1"/>
</dbReference>
<name>A0A8M1M794_NEOSC</name>
<dbReference type="InterPro" id="IPR042108">
    <property type="entry name" value="GTPase_HflX_N_sf"/>
</dbReference>
<feature type="non-terminal residue" evidence="5">
    <location>
        <position position="187"/>
    </location>
</feature>
<feature type="coiled-coil region" evidence="1">
    <location>
        <begin position="139"/>
        <end position="166"/>
    </location>
</feature>
<protein>
    <submittedName>
        <fullName evidence="5">GTP-binding protein 6</fullName>
    </submittedName>
</protein>
<dbReference type="GO" id="GO:0005737">
    <property type="term" value="C:cytoplasm"/>
    <property type="evidence" value="ECO:0007669"/>
    <property type="project" value="TreeGrafter"/>
</dbReference>
<dbReference type="GO" id="GO:0005525">
    <property type="term" value="F:GTP binding"/>
    <property type="evidence" value="ECO:0007669"/>
    <property type="project" value="InterPro"/>
</dbReference>
<sequence length="187" mass="21353">MVVPTKTPDGKLIFGRGTLKNLTEKIRGSPEITAVFLNVERLATPTKKDLEATWGVQVLDRFTVVLHIFRCNARTREARLQVALAELPLLRSQLKSSIAHPDGRGGGSRYIMGSGRRGSGLWENRSGGSRREDVRESFMQLQQRLLKEKEMKIRKALERLRKKRRLLGKQRRRQEFPVISVVGYTNC</sequence>
<feature type="domain" description="GTPase HflX N-terminal" evidence="2">
    <location>
        <begin position="3"/>
        <end position="69"/>
    </location>
</feature>
<dbReference type="KEGG" id="nsu:110580542"/>